<comment type="caution">
    <text evidence="2">The sequence shown here is derived from an EMBL/GenBank/DDBJ whole genome shotgun (WGS) entry which is preliminary data.</text>
</comment>
<evidence type="ECO:0000313" key="3">
    <source>
        <dbReference type="Proteomes" id="UP001417504"/>
    </source>
</evidence>
<dbReference type="AlphaFoldDB" id="A0AAP0NTA2"/>
<gene>
    <name evidence="2" type="ORF">Sjap_014698</name>
</gene>
<evidence type="ECO:0000256" key="1">
    <source>
        <dbReference type="SAM" id="MobiDB-lite"/>
    </source>
</evidence>
<organism evidence="2 3">
    <name type="scientific">Stephania japonica</name>
    <dbReference type="NCBI Taxonomy" id="461633"/>
    <lineage>
        <taxon>Eukaryota</taxon>
        <taxon>Viridiplantae</taxon>
        <taxon>Streptophyta</taxon>
        <taxon>Embryophyta</taxon>
        <taxon>Tracheophyta</taxon>
        <taxon>Spermatophyta</taxon>
        <taxon>Magnoliopsida</taxon>
        <taxon>Ranunculales</taxon>
        <taxon>Menispermaceae</taxon>
        <taxon>Menispermoideae</taxon>
        <taxon>Cissampelideae</taxon>
        <taxon>Stephania</taxon>
    </lineage>
</organism>
<protein>
    <submittedName>
        <fullName evidence="2">Uncharacterized protein</fullName>
    </submittedName>
</protein>
<reference evidence="2 3" key="1">
    <citation type="submission" date="2024-01" db="EMBL/GenBank/DDBJ databases">
        <title>Genome assemblies of Stephania.</title>
        <authorList>
            <person name="Yang L."/>
        </authorList>
    </citation>
    <scope>NUCLEOTIDE SEQUENCE [LARGE SCALE GENOMIC DNA]</scope>
    <source>
        <strain evidence="2">QJT</strain>
        <tissue evidence="2">Leaf</tissue>
    </source>
</reference>
<feature type="compositionally biased region" description="Polar residues" evidence="1">
    <location>
        <begin position="8"/>
        <end position="23"/>
    </location>
</feature>
<dbReference type="Proteomes" id="UP001417504">
    <property type="component" value="Unassembled WGS sequence"/>
</dbReference>
<sequence>MESKLAQRGSNKSKAKSLQNQAHTKVLLGQNECPPFHRLHRNCPCLNVRPKSYEHHKKQSYNSCK</sequence>
<name>A0AAP0NTA2_9MAGN</name>
<dbReference type="EMBL" id="JBBNAE010000006">
    <property type="protein sequence ID" value="KAK9115751.1"/>
    <property type="molecule type" value="Genomic_DNA"/>
</dbReference>
<evidence type="ECO:0000313" key="2">
    <source>
        <dbReference type="EMBL" id="KAK9115751.1"/>
    </source>
</evidence>
<accession>A0AAP0NTA2</accession>
<proteinExistence type="predicted"/>
<feature type="region of interest" description="Disordered" evidence="1">
    <location>
        <begin position="1"/>
        <end position="23"/>
    </location>
</feature>
<keyword evidence="3" id="KW-1185">Reference proteome</keyword>